<sequence>MAAGKESLKTMIMQHYDQQFLKRAGLRRGWQTGSGPQQVMLPTVGQIQHTWSDMKRRRVDLVCEVGDRILSGKFCILSSPLVK</sequence>
<dbReference type="EMBL" id="DYDO01000003">
    <property type="protein sequence ID" value="DBA28455.1"/>
    <property type="molecule type" value="Genomic_DNA"/>
</dbReference>
<comment type="caution">
    <text evidence="1">The sequence shown here is derived from an EMBL/GenBank/DDBJ whole genome shotgun (WGS) entry which is preliminary data.</text>
</comment>
<organism evidence="1 2">
    <name type="scientific">Pyxicephalus adspersus</name>
    <name type="common">African bullfrog</name>
    <dbReference type="NCBI Taxonomy" id="30357"/>
    <lineage>
        <taxon>Eukaryota</taxon>
        <taxon>Metazoa</taxon>
        <taxon>Chordata</taxon>
        <taxon>Craniata</taxon>
        <taxon>Vertebrata</taxon>
        <taxon>Euteleostomi</taxon>
        <taxon>Amphibia</taxon>
        <taxon>Batrachia</taxon>
        <taxon>Anura</taxon>
        <taxon>Neobatrachia</taxon>
        <taxon>Ranoidea</taxon>
        <taxon>Pyxicephalidae</taxon>
        <taxon>Pyxicephalinae</taxon>
        <taxon>Pyxicephalus</taxon>
    </lineage>
</organism>
<proteinExistence type="predicted"/>
<keyword evidence="2" id="KW-1185">Reference proteome</keyword>
<evidence type="ECO:0000313" key="1">
    <source>
        <dbReference type="EMBL" id="DBA28455.1"/>
    </source>
</evidence>
<dbReference type="AlphaFoldDB" id="A0AAV3B013"/>
<evidence type="ECO:0000313" key="2">
    <source>
        <dbReference type="Proteomes" id="UP001181693"/>
    </source>
</evidence>
<accession>A0AAV3B013</accession>
<reference evidence="1" key="1">
    <citation type="thesis" date="2020" institute="ProQuest LLC" country="789 East Eisenhower Parkway, Ann Arbor, MI, USA">
        <title>Comparative Genomics and Chromosome Evolution.</title>
        <authorList>
            <person name="Mudd A.B."/>
        </authorList>
    </citation>
    <scope>NUCLEOTIDE SEQUENCE</scope>
    <source>
        <strain evidence="1">1538</strain>
        <tissue evidence="1">Blood</tissue>
    </source>
</reference>
<name>A0AAV3B013_PYXAD</name>
<dbReference type="Proteomes" id="UP001181693">
    <property type="component" value="Unassembled WGS sequence"/>
</dbReference>
<gene>
    <name evidence="1" type="ORF">GDO54_008814</name>
</gene>
<protein>
    <submittedName>
        <fullName evidence="1">Uncharacterized protein</fullName>
    </submittedName>
</protein>